<dbReference type="Proteomes" id="UP000008820">
    <property type="component" value="Chromosome 2"/>
</dbReference>
<evidence type="ECO:0000256" key="5">
    <source>
        <dbReference type="ARBA" id="ARBA00023242"/>
    </source>
</evidence>
<feature type="compositionally biased region" description="Low complexity" evidence="6">
    <location>
        <begin position="186"/>
        <end position="197"/>
    </location>
</feature>
<dbReference type="PROSITE" id="PS50016">
    <property type="entry name" value="ZF_PHD_2"/>
    <property type="match status" value="1"/>
</dbReference>
<keyword evidence="2" id="KW-0479">Metal-binding</keyword>
<dbReference type="GO" id="GO:0048188">
    <property type="term" value="C:Set1C/COMPASS complex"/>
    <property type="evidence" value="ECO:0007669"/>
    <property type="project" value="InterPro"/>
</dbReference>
<sequence>MPLTRNARNKPAAGSAGVAANLNASCDASAGIEEDNIRTEDAISMPSGTTEQDGETPSRKTAVGEINAPQLSGTIPKPPRKSPSPGVSEMINKLNTANLNVDHIQLRRSKRHYHCSLCDERDNSRMVQCDSCDSWYHFTCAKVTETVAEVDWSCPFCGVSNRTNTLHLGVVPSSNQGNDNRHPMVQQQQQDSKGQAQPGPVDDIASVRSVSTRSKASSNRSRTRRAMELQLLKLEEDRALQQRYLDRKFAILQAYDSDGEEDEVGSIVDKVSQVEDWIQRTDNIGKTVPGLTFRETTGQPPNKDISSSK</sequence>
<reference evidence="7" key="2">
    <citation type="submission" date="2020-05" db="UniProtKB">
        <authorList>
            <consortium name="EnsemblMetazoa"/>
        </authorList>
    </citation>
    <scope>IDENTIFICATION</scope>
    <source>
        <strain evidence="7">LVP_AGWG</strain>
    </source>
</reference>
<dbReference type="PANTHER" id="PTHR46174:SF1">
    <property type="entry name" value="CXXC-TYPE ZINC FINGER PROTEIN 1"/>
    <property type="match status" value="1"/>
</dbReference>
<evidence type="ECO:0000256" key="1">
    <source>
        <dbReference type="ARBA" id="ARBA00004123"/>
    </source>
</evidence>
<dbReference type="PANTHER" id="PTHR46174">
    <property type="entry name" value="CXXC-TYPE ZINC FINGER PROTEIN 1"/>
    <property type="match status" value="1"/>
</dbReference>
<evidence type="ECO:0000313" key="7">
    <source>
        <dbReference type="EnsemblMetazoa" id="AAEL022630-PA"/>
    </source>
</evidence>
<dbReference type="GO" id="GO:0008270">
    <property type="term" value="F:zinc ion binding"/>
    <property type="evidence" value="ECO:0007669"/>
    <property type="project" value="UniProtKB-KW"/>
</dbReference>
<accession>A0A6I8U1J3</accession>
<evidence type="ECO:0000256" key="2">
    <source>
        <dbReference type="ARBA" id="ARBA00022723"/>
    </source>
</evidence>
<evidence type="ECO:0000256" key="4">
    <source>
        <dbReference type="ARBA" id="ARBA00022833"/>
    </source>
</evidence>
<feature type="region of interest" description="Disordered" evidence="6">
    <location>
        <begin position="168"/>
        <end position="224"/>
    </location>
</feature>
<comment type="subcellular location">
    <subcellularLocation>
        <location evidence="1">Nucleus</location>
    </subcellularLocation>
</comment>
<keyword evidence="4" id="KW-0862">Zinc</keyword>
<dbReference type="InterPro" id="IPR019786">
    <property type="entry name" value="Zinc_finger_PHD-type_CS"/>
</dbReference>
<keyword evidence="5" id="KW-0539">Nucleus</keyword>
<dbReference type="GO" id="GO:0045893">
    <property type="term" value="P:positive regulation of DNA-templated transcription"/>
    <property type="evidence" value="ECO:0007669"/>
    <property type="project" value="TreeGrafter"/>
</dbReference>
<dbReference type="SMART" id="SM00249">
    <property type="entry name" value="PHD"/>
    <property type="match status" value="1"/>
</dbReference>
<dbReference type="Pfam" id="PF00628">
    <property type="entry name" value="PHD"/>
    <property type="match status" value="1"/>
</dbReference>
<feature type="compositionally biased region" description="Polar residues" evidence="6">
    <location>
        <begin position="294"/>
        <end position="309"/>
    </location>
</feature>
<keyword evidence="3" id="KW-0863">Zinc-finger</keyword>
<evidence type="ECO:0000256" key="3">
    <source>
        <dbReference type="ARBA" id="ARBA00022771"/>
    </source>
</evidence>
<evidence type="ECO:0000256" key="6">
    <source>
        <dbReference type="SAM" id="MobiDB-lite"/>
    </source>
</evidence>
<dbReference type="InterPro" id="IPR037869">
    <property type="entry name" value="Spp1/CFP1"/>
</dbReference>
<dbReference type="SUPFAM" id="SSF57903">
    <property type="entry name" value="FYVE/PHD zinc finger"/>
    <property type="match status" value="1"/>
</dbReference>
<feature type="compositionally biased region" description="Polar residues" evidence="6">
    <location>
        <begin position="208"/>
        <end position="220"/>
    </location>
</feature>
<proteinExistence type="predicted"/>
<feature type="region of interest" description="Disordered" evidence="6">
    <location>
        <begin position="31"/>
        <end position="87"/>
    </location>
</feature>
<name>A0A6I8U1J3_AEDAE</name>
<feature type="region of interest" description="Disordered" evidence="6">
    <location>
        <begin position="1"/>
        <end position="20"/>
    </location>
</feature>
<protein>
    <submittedName>
        <fullName evidence="7">Uncharacterized protein</fullName>
    </submittedName>
</protein>
<keyword evidence="8" id="KW-1185">Reference proteome</keyword>
<dbReference type="InParanoid" id="A0A6I8U1J3"/>
<dbReference type="PROSITE" id="PS01359">
    <property type="entry name" value="ZF_PHD_1"/>
    <property type="match status" value="1"/>
</dbReference>
<gene>
    <name evidence="7" type="primary">110675177</name>
</gene>
<evidence type="ECO:0000313" key="8">
    <source>
        <dbReference type="Proteomes" id="UP000008820"/>
    </source>
</evidence>
<dbReference type="InterPro" id="IPR019787">
    <property type="entry name" value="Znf_PHD-finger"/>
</dbReference>
<dbReference type="InterPro" id="IPR013083">
    <property type="entry name" value="Znf_RING/FYVE/PHD"/>
</dbReference>
<feature type="region of interest" description="Disordered" evidence="6">
    <location>
        <begin position="288"/>
        <end position="309"/>
    </location>
</feature>
<dbReference type="OrthoDB" id="7765381at2759"/>
<reference evidence="7 8" key="1">
    <citation type="submission" date="2017-06" db="EMBL/GenBank/DDBJ databases">
        <title>Aedes aegypti genome working group (AGWG) sequencing and assembly.</title>
        <authorList>
            <consortium name="Aedes aegypti Genome Working Group (AGWG)"/>
            <person name="Matthews B.J."/>
        </authorList>
    </citation>
    <scope>NUCLEOTIDE SEQUENCE [LARGE SCALE GENOMIC DNA]</scope>
    <source>
        <strain evidence="7 8">LVP_AGWG</strain>
    </source>
</reference>
<organism evidence="7 8">
    <name type="scientific">Aedes aegypti</name>
    <name type="common">Yellowfever mosquito</name>
    <name type="synonym">Culex aegypti</name>
    <dbReference type="NCBI Taxonomy" id="7159"/>
    <lineage>
        <taxon>Eukaryota</taxon>
        <taxon>Metazoa</taxon>
        <taxon>Ecdysozoa</taxon>
        <taxon>Arthropoda</taxon>
        <taxon>Hexapoda</taxon>
        <taxon>Insecta</taxon>
        <taxon>Pterygota</taxon>
        <taxon>Neoptera</taxon>
        <taxon>Endopterygota</taxon>
        <taxon>Diptera</taxon>
        <taxon>Nematocera</taxon>
        <taxon>Culicoidea</taxon>
        <taxon>Culicidae</taxon>
        <taxon>Culicinae</taxon>
        <taxon>Aedini</taxon>
        <taxon>Aedes</taxon>
        <taxon>Stegomyia</taxon>
    </lineage>
</organism>
<dbReference type="EnsemblMetazoa" id="AAEL022630-RA">
    <property type="protein sequence ID" value="AAEL022630-PA"/>
    <property type="gene ID" value="AAEL022630"/>
</dbReference>
<dbReference type="InterPro" id="IPR001965">
    <property type="entry name" value="Znf_PHD"/>
</dbReference>
<feature type="compositionally biased region" description="Polar residues" evidence="6">
    <location>
        <begin position="168"/>
        <end position="178"/>
    </location>
</feature>
<dbReference type="AlphaFoldDB" id="A0A6I8U1J3"/>
<dbReference type="Gene3D" id="3.30.40.10">
    <property type="entry name" value="Zinc/RING finger domain, C3HC4 (zinc finger)"/>
    <property type="match status" value="1"/>
</dbReference>
<dbReference type="InterPro" id="IPR011011">
    <property type="entry name" value="Znf_FYVE_PHD"/>
</dbReference>